<organism evidence="1 2">
    <name type="scientific">Pseudoalteromonas prydzensis</name>
    <dbReference type="NCBI Taxonomy" id="182141"/>
    <lineage>
        <taxon>Bacteria</taxon>
        <taxon>Pseudomonadati</taxon>
        <taxon>Pseudomonadota</taxon>
        <taxon>Gammaproteobacteria</taxon>
        <taxon>Alteromonadales</taxon>
        <taxon>Pseudoalteromonadaceae</taxon>
        <taxon>Pseudoalteromonas</taxon>
    </lineage>
</organism>
<gene>
    <name evidence="1" type="ORF">EI167_18130</name>
</gene>
<dbReference type="EMBL" id="RRZA01000073">
    <property type="protein sequence ID" value="MBE0459320.1"/>
    <property type="molecule type" value="Genomic_DNA"/>
</dbReference>
<dbReference type="PANTHER" id="PTHR35868:SF4">
    <property type="entry name" value="DUF2804 DOMAIN-CONTAINING PROTEIN"/>
    <property type="match status" value="1"/>
</dbReference>
<sequence length="343" mass="38773">MMKKHELIDQDGQADFGIFPDGVDDINYLDFDLRSTMGKSRSTLFKKLSFNQFQFISLSCEQLIIGLAIVDLKIASHCFVYVYDPQTTEFDEVSFISLLALNTCIDSTPNTGQATFRKGRNSVTINTTAKPQIRSVEVNLKSGLKISACIDESINYNPLAVCVRAGFTGFHFTQKTAALPCTGTLQWRGNKYVFEELKILASVDWSAGFMRRETFWNWGSLACTLADGRRLGLNLSAGVIETGFTENALWLDGTLYKIDMVDFQFERYGNAKATSKWRLRSNDGIINLYFEPIGKRQDKTNLIIIATNFTQHFGRFYGDITLADEVITLSGEWGFTEDHYAKW</sequence>
<reference evidence="1 2" key="1">
    <citation type="submission" date="2020-07" db="EMBL/GenBank/DDBJ databases">
        <title>Halophilic bacteria isolated from french cheeses.</title>
        <authorList>
            <person name="Kothe C.I."/>
            <person name="Farah-Kraiem B."/>
            <person name="Renault P."/>
            <person name="Dridi B."/>
        </authorList>
    </citation>
    <scope>NUCLEOTIDE SEQUENCE [LARGE SCALE GENOMIC DNA]</scope>
    <source>
        <strain evidence="1 2">FME14</strain>
    </source>
</reference>
<protein>
    <submittedName>
        <fullName evidence="1">DUF2804 domain-containing protein</fullName>
    </submittedName>
</protein>
<dbReference type="Proteomes" id="UP000707245">
    <property type="component" value="Unassembled WGS sequence"/>
</dbReference>
<dbReference type="Pfam" id="PF10974">
    <property type="entry name" value="DUF2804"/>
    <property type="match status" value="1"/>
</dbReference>
<dbReference type="InterPro" id="IPR021243">
    <property type="entry name" value="DUF2804"/>
</dbReference>
<comment type="caution">
    <text evidence="1">The sequence shown here is derived from an EMBL/GenBank/DDBJ whole genome shotgun (WGS) entry which is preliminary data.</text>
</comment>
<name>A0ABR9FR60_9GAMM</name>
<proteinExistence type="predicted"/>
<evidence type="ECO:0000313" key="1">
    <source>
        <dbReference type="EMBL" id="MBE0459320.1"/>
    </source>
</evidence>
<accession>A0ABR9FR60</accession>
<keyword evidence="2" id="KW-1185">Reference proteome</keyword>
<dbReference type="PANTHER" id="PTHR35868">
    <property type="entry name" value="DUF2804 DOMAIN-CONTAINING PROTEIN-RELATED"/>
    <property type="match status" value="1"/>
</dbReference>
<evidence type="ECO:0000313" key="2">
    <source>
        <dbReference type="Proteomes" id="UP000707245"/>
    </source>
</evidence>